<evidence type="ECO:0000313" key="3">
    <source>
        <dbReference type="Proteomes" id="UP001500326"/>
    </source>
</evidence>
<gene>
    <name evidence="2" type="ORF">GCM10009777_27500</name>
</gene>
<accession>A0ABN2SQ94</accession>
<reference evidence="2 3" key="1">
    <citation type="journal article" date="2019" name="Int. J. Syst. Evol. Microbiol.">
        <title>The Global Catalogue of Microorganisms (GCM) 10K type strain sequencing project: providing services to taxonomists for standard genome sequencing and annotation.</title>
        <authorList>
            <consortium name="The Broad Institute Genomics Platform"/>
            <consortium name="The Broad Institute Genome Sequencing Center for Infectious Disease"/>
            <person name="Wu L."/>
            <person name="Ma J."/>
        </authorList>
    </citation>
    <scope>NUCLEOTIDE SEQUENCE [LARGE SCALE GENOMIC DNA]</scope>
    <source>
        <strain evidence="2 3">JCM 14902</strain>
    </source>
</reference>
<comment type="caution">
    <text evidence="2">The sequence shown here is derived from an EMBL/GenBank/DDBJ whole genome shotgun (WGS) entry which is preliminary data.</text>
</comment>
<organism evidence="2 3">
    <name type="scientific">Microbacterium pumilum</name>
    <dbReference type="NCBI Taxonomy" id="344165"/>
    <lineage>
        <taxon>Bacteria</taxon>
        <taxon>Bacillati</taxon>
        <taxon>Actinomycetota</taxon>
        <taxon>Actinomycetes</taxon>
        <taxon>Micrococcales</taxon>
        <taxon>Microbacteriaceae</taxon>
        <taxon>Microbacterium</taxon>
    </lineage>
</organism>
<keyword evidence="1" id="KW-0732">Signal</keyword>
<evidence type="ECO:0000256" key="1">
    <source>
        <dbReference type="SAM" id="SignalP"/>
    </source>
</evidence>
<feature type="chain" id="PRO_5045038435" evidence="1">
    <location>
        <begin position="16"/>
        <end position="58"/>
    </location>
</feature>
<name>A0ABN2SQ94_9MICO</name>
<evidence type="ECO:0000313" key="2">
    <source>
        <dbReference type="EMBL" id="GAA1990671.1"/>
    </source>
</evidence>
<dbReference type="RefSeq" id="WP_344063308.1">
    <property type="nucleotide sequence ID" value="NZ_BAAAOH010000001.1"/>
</dbReference>
<dbReference type="EMBL" id="BAAAOH010000001">
    <property type="protein sequence ID" value="GAA1990671.1"/>
    <property type="molecule type" value="Genomic_DNA"/>
</dbReference>
<proteinExistence type="predicted"/>
<dbReference type="Proteomes" id="UP001500326">
    <property type="component" value="Unassembled WGS sequence"/>
</dbReference>
<feature type="signal peptide" evidence="1">
    <location>
        <begin position="1"/>
        <end position="15"/>
    </location>
</feature>
<keyword evidence="3" id="KW-1185">Reference proteome</keyword>
<sequence length="58" mass="5791">MAALLIASVVGGVIAASATTVFTVAGAGSTDYDDQCTQLEFCDAPTDVVATGGRLIVR</sequence>
<protein>
    <submittedName>
        <fullName evidence="2">Uncharacterized protein</fullName>
    </submittedName>
</protein>